<gene>
    <name evidence="1" type="ORF">UCCLBBS449_1125</name>
</gene>
<organism evidence="1 2">
    <name type="scientific">Levilactobacillus brevis</name>
    <name type="common">Lactobacillus brevis</name>
    <dbReference type="NCBI Taxonomy" id="1580"/>
    <lineage>
        <taxon>Bacteria</taxon>
        <taxon>Bacillati</taxon>
        <taxon>Bacillota</taxon>
        <taxon>Bacilli</taxon>
        <taxon>Lactobacillales</taxon>
        <taxon>Lactobacillaceae</taxon>
        <taxon>Levilactobacillus</taxon>
    </lineage>
</organism>
<sequence>MSKLPIKVRKEQETQQMMKEEIEVVTNIQSRKGYGKLVNHLFSKLGNQTQFNTGNRLPNLKAK</sequence>
<dbReference type="EMBL" id="CP031198">
    <property type="protein sequence ID" value="QCZ53081.1"/>
    <property type="molecule type" value="Genomic_DNA"/>
</dbReference>
<name>A0A5B7XZN8_LEVBR</name>
<proteinExistence type="predicted"/>
<evidence type="ECO:0000313" key="2">
    <source>
        <dbReference type="Proteomes" id="UP000307074"/>
    </source>
</evidence>
<protein>
    <submittedName>
        <fullName evidence="1">Uncharacterized protein</fullName>
    </submittedName>
</protein>
<accession>A0A5B7XZN8</accession>
<evidence type="ECO:0000313" key="1">
    <source>
        <dbReference type="EMBL" id="QCZ53081.1"/>
    </source>
</evidence>
<dbReference type="RefSeq" id="WP_042521464.1">
    <property type="nucleotide sequence ID" value="NZ_CP031198.1"/>
</dbReference>
<reference evidence="1 2" key="1">
    <citation type="submission" date="2018-07" db="EMBL/GenBank/DDBJ databases">
        <authorList>
            <person name="Feyereisen M."/>
        </authorList>
    </citation>
    <scope>NUCLEOTIDE SEQUENCE [LARGE SCALE GENOMIC DNA]</scope>
    <source>
        <strain evidence="1 2">UCCLBBS449</strain>
    </source>
</reference>
<dbReference type="Proteomes" id="UP000307074">
    <property type="component" value="Chromosome"/>
</dbReference>
<dbReference type="AlphaFoldDB" id="A0A5B7XZN8"/>